<gene>
    <name evidence="2" type="ORF">J0B03_10560</name>
</gene>
<name>A0A974XH49_9FIRM</name>
<keyword evidence="3" id="KW-1185">Reference proteome</keyword>
<reference evidence="2" key="1">
    <citation type="submission" date="2021-03" db="EMBL/GenBank/DDBJ databases">
        <title>Alkalibacter marinus sp. nov., isolated from tidal flat sediment.</title>
        <authorList>
            <person name="Namirimu T."/>
            <person name="Yang J.-A."/>
            <person name="Yang S.-H."/>
            <person name="Kim Y.-J."/>
            <person name="Kwon K.K."/>
        </authorList>
    </citation>
    <scope>NUCLEOTIDE SEQUENCE</scope>
    <source>
        <strain evidence="2">ES005</strain>
    </source>
</reference>
<feature type="chain" id="PRO_5039335912" evidence="1">
    <location>
        <begin position="30"/>
        <end position="264"/>
    </location>
</feature>
<sequence length="264" mass="30241">MKFKKEHMILVLLLMLSLIVVGCAGQASSSDEGPYIAGIKKWSYNNLENVNNYTVIADVTNLYLDEDGNEIRRNESRGERIIFYDPYRTKVTTLSETEYPTAPSYALHQNGTITNYFYFLQEEKYLVSEITEETYPEPALFDSLYIGNGERTQGILLGMVDYEILEDTDEQVVIKATINPEEVHGAAIEYMYIKSLTQTVYYNKDTQQVIKVEDHQLVNTQELSPNMVIDGKSVYEQDLTIVSEYKNINSSPDFELPKDDEIIS</sequence>
<evidence type="ECO:0000313" key="3">
    <source>
        <dbReference type="Proteomes" id="UP000663499"/>
    </source>
</evidence>
<feature type="signal peptide" evidence="1">
    <location>
        <begin position="1"/>
        <end position="29"/>
    </location>
</feature>
<dbReference type="Proteomes" id="UP000663499">
    <property type="component" value="Chromosome"/>
</dbReference>
<evidence type="ECO:0000256" key="1">
    <source>
        <dbReference type="SAM" id="SignalP"/>
    </source>
</evidence>
<dbReference type="PROSITE" id="PS51257">
    <property type="entry name" value="PROKAR_LIPOPROTEIN"/>
    <property type="match status" value="1"/>
</dbReference>
<protein>
    <submittedName>
        <fullName evidence="2">Uncharacterized protein</fullName>
    </submittedName>
</protein>
<dbReference type="EMBL" id="CP071444">
    <property type="protein sequence ID" value="QSX08223.1"/>
    <property type="molecule type" value="Genomic_DNA"/>
</dbReference>
<organism evidence="2 3">
    <name type="scientific">Alkalibacter rhizosphaerae</name>
    <dbReference type="NCBI Taxonomy" id="2815577"/>
    <lineage>
        <taxon>Bacteria</taxon>
        <taxon>Bacillati</taxon>
        <taxon>Bacillota</taxon>
        <taxon>Clostridia</taxon>
        <taxon>Eubacteriales</taxon>
        <taxon>Eubacteriaceae</taxon>
        <taxon>Alkalibacter</taxon>
    </lineage>
</organism>
<evidence type="ECO:0000313" key="2">
    <source>
        <dbReference type="EMBL" id="QSX08223.1"/>
    </source>
</evidence>
<accession>A0A974XH49</accession>
<keyword evidence="1" id="KW-0732">Signal</keyword>
<dbReference type="AlphaFoldDB" id="A0A974XH49"/>
<proteinExistence type="predicted"/>
<dbReference type="KEGG" id="alka:J0B03_10560"/>
<dbReference type="RefSeq" id="WP_207299565.1">
    <property type="nucleotide sequence ID" value="NZ_CP071444.1"/>
</dbReference>